<protein>
    <submittedName>
        <fullName evidence="1">Uncharacterized protein</fullName>
    </submittedName>
</protein>
<name>A0ACD1IHG4_9EURO</name>
<keyword evidence="2" id="KW-1185">Reference proteome</keyword>
<gene>
    <name evidence="1" type="ORF">BO79DRAFT_208609</name>
</gene>
<reference evidence="1" key="1">
    <citation type="submission" date="2018-02" db="EMBL/GenBank/DDBJ databases">
        <title>The genomes of Aspergillus section Nigri reveals drivers in fungal speciation.</title>
        <authorList>
            <consortium name="DOE Joint Genome Institute"/>
            <person name="Vesth T.C."/>
            <person name="Nybo J."/>
            <person name="Theobald S."/>
            <person name="Brandl J."/>
            <person name="Frisvad J.C."/>
            <person name="Nielsen K.F."/>
            <person name="Lyhne E.K."/>
            <person name="Kogle M.E."/>
            <person name="Kuo A."/>
            <person name="Riley R."/>
            <person name="Clum A."/>
            <person name="Nolan M."/>
            <person name="Lipzen A."/>
            <person name="Salamov A."/>
            <person name="Henrissat B."/>
            <person name="Wiebenga A."/>
            <person name="De vries R.P."/>
            <person name="Grigoriev I.V."/>
            <person name="Mortensen U.H."/>
            <person name="Andersen M.R."/>
            <person name="Baker S.E."/>
        </authorList>
    </citation>
    <scope>NUCLEOTIDE SEQUENCE</scope>
    <source>
        <strain evidence="1">CBS 115574</strain>
    </source>
</reference>
<sequence length="53" mass="5599">MKRSGGEGRQENVEGDLEGEKGNREGDEGVSKGLVRAVDQGGGGIEWARGDRL</sequence>
<dbReference type="EMBL" id="KZ824546">
    <property type="protein sequence ID" value="RAK89911.1"/>
    <property type="molecule type" value="Genomic_DNA"/>
</dbReference>
<accession>A0ACD1IHG4</accession>
<evidence type="ECO:0000313" key="1">
    <source>
        <dbReference type="EMBL" id="RAK89911.1"/>
    </source>
</evidence>
<evidence type="ECO:0000313" key="2">
    <source>
        <dbReference type="Proteomes" id="UP000249748"/>
    </source>
</evidence>
<feature type="non-terminal residue" evidence="1">
    <location>
        <position position="53"/>
    </location>
</feature>
<dbReference type="Proteomes" id="UP000249748">
    <property type="component" value="Unassembled WGS sequence"/>
</dbReference>
<proteinExistence type="predicted"/>
<organism evidence="1 2">
    <name type="scientific">Aspergillus costaricaensis CBS 115574</name>
    <dbReference type="NCBI Taxonomy" id="1448317"/>
    <lineage>
        <taxon>Eukaryota</taxon>
        <taxon>Fungi</taxon>
        <taxon>Dikarya</taxon>
        <taxon>Ascomycota</taxon>
        <taxon>Pezizomycotina</taxon>
        <taxon>Eurotiomycetes</taxon>
        <taxon>Eurotiomycetidae</taxon>
        <taxon>Eurotiales</taxon>
        <taxon>Aspergillaceae</taxon>
        <taxon>Aspergillus</taxon>
        <taxon>Aspergillus subgen. Circumdati</taxon>
    </lineage>
</organism>